<name>A0A5S9IQY0_UABAM</name>
<protein>
    <recommendedName>
        <fullName evidence="1">YdhG-like domain-containing protein</fullName>
    </recommendedName>
</protein>
<organism evidence="2 3">
    <name type="scientific">Uabimicrobium amorphum</name>
    <dbReference type="NCBI Taxonomy" id="2596890"/>
    <lineage>
        <taxon>Bacteria</taxon>
        <taxon>Pseudomonadati</taxon>
        <taxon>Planctomycetota</taxon>
        <taxon>Candidatus Uabimicrobiia</taxon>
        <taxon>Candidatus Uabimicrobiales</taxon>
        <taxon>Candidatus Uabimicrobiaceae</taxon>
        <taxon>Candidatus Uabimicrobium</taxon>
    </lineage>
</organism>
<evidence type="ECO:0000259" key="1">
    <source>
        <dbReference type="Pfam" id="PF08818"/>
    </source>
</evidence>
<dbReference type="Pfam" id="PF08818">
    <property type="entry name" value="DUF1801"/>
    <property type="match status" value="1"/>
</dbReference>
<sequence>MSKLLKKMQFNSSSEIYVINAPQDFDSHLQEFSQVTKVKKRASAGQKFAFVLVFVKSCAEIAKYASKAVEKLSDDAVLWFAYPKKSSKKYTSDISRDDSWQPLGDLGYEGVRMVAIDSDWSALRFRDPKYIKELARDKKRTISQSGKKRVEQRENKAVQKYLASLPKDRQEPVTKLRQAVIDNLPEGFAEIMGSVGLGYVVPHSLYPEGYHCDPKEPLPFMNIASRKGFVAFYHMGVYADKKLYEWFVKEYPKHCSRKLDMGKSCIRFKKMDEIPYALIGKLVKKISVKKWIAQYEKELKKSK</sequence>
<dbReference type="Proteomes" id="UP000326354">
    <property type="component" value="Chromosome"/>
</dbReference>
<accession>A0A5S9IQY0</accession>
<proteinExistence type="predicted"/>
<reference evidence="2 3" key="1">
    <citation type="submission" date="2019-08" db="EMBL/GenBank/DDBJ databases">
        <title>Complete genome sequence of Candidatus Uab amorphum.</title>
        <authorList>
            <person name="Shiratori T."/>
            <person name="Suzuki S."/>
            <person name="Kakizawa Y."/>
            <person name="Ishida K."/>
        </authorList>
    </citation>
    <scope>NUCLEOTIDE SEQUENCE [LARGE SCALE GENOMIC DNA]</scope>
    <source>
        <strain evidence="2 3">SRT547</strain>
    </source>
</reference>
<feature type="domain" description="YdhG-like" evidence="1">
    <location>
        <begin position="169"/>
        <end position="285"/>
    </location>
</feature>
<gene>
    <name evidence="2" type="ORF">UABAM_04200</name>
</gene>
<dbReference type="InterPro" id="IPR014922">
    <property type="entry name" value="YdhG-like"/>
</dbReference>
<evidence type="ECO:0000313" key="3">
    <source>
        <dbReference type="Proteomes" id="UP000326354"/>
    </source>
</evidence>
<dbReference type="RefSeq" id="WP_261343897.1">
    <property type="nucleotide sequence ID" value="NZ_AP019860.1"/>
</dbReference>
<keyword evidence="3" id="KW-1185">Reference proteome</keyword>
<dbReference type="EMBL" id="AP019860">
    <property type="protein sequence ID" value="BBM85822.1"/>
    <property type="molecule type" value="Genomic_DNA"/>
</dbReference>
<dbReference type="AlphaFoldDB" id="A0A5S9IQY0"/>
<dbReference type="KEGG" id="uam:UABAM_04200"/>
<evidence type="ECO:0000313" key="2">
    <source>
        <dbReference type="EMBL" id="BBM85822.1"/>
    </source>
</evidence>